<feature type="region of interest" description="Disordered" evidence="8">
    <location>
        <begin position="404"/>
        <end position="423"/>
    </location>
</feature>
<dbReference type="GO" id="GO:0005886">
    <property type="term" value="C:plasma membrane"/>
    <property type="evidence" value="ECO:0007669"/>
    <property type="project" value="UniProtKB-SubCell"/>
</dbReference>
<keyword evidence="5" id="KW-0479">Metal-binding</keyword>
<dbReference type="PANTHER" id="PTHR22611">
    <property type="entry name" value="PROTEIN NAKED CUTICLE"/>
    <property type="match status" value="1"/>
</dbReference>
<evidence type="ECO:0000256" key="2">
    <source>
        <dbReference type="ARBA" id="ARBA00022475"/>
    </source>
</evidence>
<keyword evidence="6" id="KW-0472">Membrane</keyword>
<feature type="compositionally biased region" description="Basic and acidic residues" evidence="8">
    <location>
        <begin position="302"/>
        <end position="313"/>
    </location>
</feature>
<dbReference type="EMBL" id="RQTK01000006">
    <property type="protein sequence ID" value="RUS91772.1"/>
    <property type="molecule type" value="Genomic_DNA"/>
</dbReference>
<proteinExistence type="inferred from homology"/>
<protein>
    <recommendedName>
        <fullName evidence="7">Protein naked cuticle homolog</fullName>
    </recommendedName>
</protein>
<keyword evidence="11" id="KW-1185">Reference proteome</keyword>
<evidence type="ECO:0000256" key="4">
    <source>
        <dbReference type="ARBA" id="ARBA00022687"/>
    </source>
</evidence>
<reference evidence="10 11" key="1">
    <citation type="submission" date="2019-01" db="EMBL/GenBank/DDBJ databases">
        <title>A draft genome assembly of the solar-powered sea slug Elysia chlorotica.</title>
        <authorList>
            <person name="Cai H."/>
            <person name="Li Q."/>
            <person name="Fang X."/>
            <person name="Li J."/>
            <person name="Curtis N.E."/>
            <person name="Altenburger A."/>
            <person name="Shibata T."/>
            <person name="Feng M."/>
            <person name="Maeda T."/>
            <person name="Schwartz J.A."/>
            <person name="Shigenobu S."/>
            <person name="Lundholm N."/>
            <person name="Nishiyama T."/>
            <person name="Yang H."/>
            <person name="Hasebe M."/>
            <person name="Li S."/>
            <person name="Pierce S.K."/>
            <person name="Wang J."/>
        </authorList>
    </citation>
    <scope>NUCLEOTIDE SEQUENCE [LARGE SCALE GENOMIC DNA]</scope>
    <source>
        <strain evidence="10">EC2010</strain>
        <tissue evidence="10">Whole organism of an adult</tissue>
    </source>
</reference>
<organism evidence="10 11">
    <name type="scientific">Elysia chlorotica</name>
    <name type="common">Eastern emerald elysia</name>
    <name type="synonym">Sea slug</name>
    <dbReference type="NCBI Taxonomy" id="188477"/>
    <lineage>
        <taxon>Eukaryota</taxon>
        <taxon>Metazoa</taxon>
        <taxon>Spiralia</taxon>
        <taxon>Lophotrochozoa</taxon>
        <taxon>Mollusca</taxon>
        <taxon>Gastropoda</taxon>
        <taxon>Heterobranchia</taxon>
        <taxon>Euthyneura</taxon>
        <taxon>Panpulmonata</taxon>
        <taxon>Sacoglossa</taxon>
        <taxon>Placobranchoidea</taxon>
        <taxon>Plakobranchidae</taxon>
        <taxon>Elysia</taxon>
    </lineage>
</organism>
<feature type="region of interest" description="Disordered" evidence="8">
    <location>
        <begin position="302"/>
        <end position="335"/>
    </location>
</feature>
<comment type="function">
    <text evidence="7">Cell autonomous antagonist of the canonical Wnt signaling pathway.</text>
</comment>
<feature type="region of interest" description="Disordered" evidence="8">
    <location>
        <begin position="257"/>
        <end position="284"/>
    </location>
</feature>
<feature type="domain" description="EF-hand" evidence="9">
    <location>
        <begin position="112"/>
        <end position="147"/>
    </location>
</feature>
<dbReference type="InterPro" id="IPR002048">
    <property type="entry name" value="EF_hand_dom"/>
</dbReference>
<evidence type="ECO:0000256" key="6">
    <source>
        <dbReference type="ARBA" id="ARBA00023136"/>
    </source>
</evidence>
<feature type="region of interest" description="Disordered" evidence="8">
    <location>
        <begin position="450"/>
        <end position="479"/>
    </location>
</feature>
<evidence type="ECO:0000256" key="1">
    <source>
        <dbReference type="ARBA" id="ARBA00007081"/>
    </source>
</evidence>
<feature type="region of interest" description="Disordered" evidence="8">
    <location>
        <begin position="352"/>
        <end position="385"/>
    </location>
</feature>
<feature type="compositionally biased region" description="Polar residues" evidence="8">
    <location>
        <begin position="404"/>
        <end position="418"/>
    </location>
</feature>
<dbReference type="SUPFAM" id="SSF47473">
    <property type="entry name" value="EF-hand"/>
    <property type="match status" value="1"/>
</dbReference>
<dbReference type="PANTHER" id="PTHR22611:SF9">
    <property type="entry name" value="PROTEIN NAKED CUTICLE"/>
    <property type="match status" value="1"/>
</dbReference>
<dbReference type="GO" id="GO:0090090">
    <property type="term" value="P:negative regulation of canonical Wnt signaling pathway"/>
    <property type="evidence" value="ECO:0007669"/>
    <property type="project" value="UniProtKB-ARBA"/>
</dbReference>
<dbReference type="AlphaFoldDB" id="A0A3S1CG62"/>
<evidence type="ECO:0000256" key="8">
    <source>
        <dbReference type="SAM" id="MobiDB-lite"/>
    </source>
</evidence>
<evidence type="ECO:0000313" key="10">
    <source>
        <dbReference type="EMBL" id="RUS91772.1"/>
    </source>
</evidence>
<dbReference type="GO" id="GO:0016055">
    <property type="term" value="P:Wnt signaling pathway"/>
    <property type="evidence" value="ECO:0007669"/>
    <property type="project" value="UniProtKB-UniRule"/>
</dbReference>
<dbReference type="PROSITE" id="PS50222">
    <property type="entry name" value="EF_HAND_2"/>
    <property type="match status" value="1"/>
</dbReference>
<feature type="compositionally biased region" description="Low complexity" evidence="8">
    <location>
        <begin position="450"/>
        <end position="464"/>
    </location>
</feature>
<dbReference type="InterPro" id="IPR011992">
    <property type="entry name" value="EF-hand-dom_pair"/>
</dbReference>
<feature type="non-terminal residue" evidence="10">
    <location>
        <position position="1"/>
    </location>
</feature>
<evidence type="ECO:0000256" key="5">
    <source>
        <dbReference type="ARBA" id="ARBA00022723"/>
    </source>
</evidence>
<dbReference type="OrthoDB" id="5953812at2759"/>
<evidence type="ECO:0000259" key="9">
    <source>
        <dbReference type="PROSITE" id="PS50222"/>
    </source>
</evidence>
<sequence>TSFLMFSANCIFVNANLNKALEDSIWKKKTGFNLANYNMDETLSELSICLEEKSESSSPLRVDLPPPKLDTETSKMLRLDHIGIRRADRQGGQDKARLNIEELECGVQLEGSDTAKQEWSFTLYDFDGHGRITKEDLASLLKALYDAVGSSIKLPPNGAKTLKLRLSVGQDGGAATIHHVTQGEEDVHCGSGNNSNGKNNFNNIAITKKNNISGGAAQMANLASRASERSRNTARAPKNKVREFSKLNNLTRAAAAEQKQQKQQLVKRTNEHRGQARLASLSDKEKLDREAKLLDSREKKNCFSRANGERGSKLGEAVDSPAKRPEVRAEESQDRRNYYLDLAGVENTSSRFQNVTRGSHSRPVCSRRCHKGHHRSRSQDLATLPGSSAGAELKFSNVISGNDPESCSSRLVVPSTTDQTKRDYNDQPAVGGHLNSLNLTLNCGSSTTTTGTTATTTTDNNNVSASHNTRGRRFRPLSLPGHVTANVPGHVSPHHHRRHRHRDKEHSQAMQHVAQWIEREQHAWDHQEAGTRTAAAEGHILVQRHEHHHIHEHHHHHHYHHYHET</sequence>
<gene>
    <name evidence="10" type="ORF">EGW08_000480</name>
</gene>
<dbReference type="GO" id="GO:0005509">
    <property type="term" value="F:calcium ion binding"/>
    <property type="evidence" value="ECO:0007669"/>
    <property type="project" value="InterPro"/>
</dbReference>
<feature type="compositionally biased region" description="Basic residues" evidence="8">
    <location>
        <begin position="365"/>
        <end position="376"/>
    </location>
</feature>
<comment type="subcellular location">
    <subcellularLocation>
        <location evidence="7">Cell membrane</location>
    </subcellularLocation>
    <subcellularLocation>
        <location evidence="7">Cytoplasm</location>
    </subcellularLocation>
</comment>
<dbReference type="InterPro" id="IPR040140">
    <property type="entry name" value="Nkd-like"/>
</dbReference>
<keyword evidence="2 7" id="KW-1003">Cell membrane</keyword>
<name>A0A3S1CG62_ELYCH</name>
<keyword evidence="3" id="KW-0963">Cytoplasm</keyword>
<comment type="caution">
    <text evidence="10">The sequence shown here is derived from an EMBL/GenBank/DDBJ whole genome shotgun (WGS) entry which is preliminary data.</text>
</comment>
<dbReference type="GO" id="GO:0005737">
    <property type="term" value="C:cytoplasm"/>
    <property type="evidence" value="ECO:0007669"/>
    <property type="project" value="UniProtKB-SubCell"/>
</dbReference>
<comment type="similarity">
    <text evidence="1 7">Belongs to the NKD family.</text>
</comment>
<dbReference type="STRING" id="188477.A0A3S1CG62"/>
<evidence type="ECO:0000256" key="3">
    <source>
        <dbReference type="ARBA" id="ARBA00022490"/>
    </source>
</evidence>
<evidence type="ECO:0000256" key="7">
    <source>
        <dbReference type="RuleBase" id="RU367060"/>
    </source>
</evidence>
<evidence type="ECO:0000313" key="11">
    <source>
        <dbReference type="Proteomes" id="UP000271974"/>
    </source>
</evidence>
<feature type="compositionally biased region" description="Basic and acidic residues" evidence="8">
    <location>
        <begin position="321"/>
        <end position="335"/>
    </location>
</feature>
<keyword evidence="4 7" id="KW-0879">Wnt signaling pathway</keyword>
<dbReference type="Proteomes" id="UP000271974">
    <property type="component" value="Unassembled WGS sequence"/>
</dbReference>
<accession>A0A3S1CG62</accession>
<dbReference type="Gene3D" id="1.10.238.10">
    <property type="entry name" value="EF-hand"/>
    <property type="match status" value="1"/>
</dbReference>